<dbReference type="Gene3D" id="3.40.50.300">
    <property type="entry name" value="P-loop containing nucleotide triphosphate hydrolases"/>
    <property type="match status" value="1"/>
</dbReference>
<dbReference type="InterPro" id="IPR045865">
    <property type="entry name" value="ACT-like_dom_sf"/>
</dbReference>
<dbReference type="Gene3D" id="3.30.70.260">
    <property type="match status" value="1"/>
</dbReference>
<dbReference type="Gene3D" id="1.10.8.60">
    <property type="match status" value="1"/>
</dbReference>
<keyword evidence="5" id="KW-0058">Aromatic hydrocarbons catabolism</keyword>
<dbReference type="PANTHER" id="PTHR32071">
    <property type="entry name" value="TRANSCRIPTIONAL REGULATORY PROTEIN"/>
    <property type="match status" value="1"/>
</dbReference>
<dbReference type="InterPro" id="IPR003593">
    <property type="entry name" value="AAA+_ATPase"/>
</dbReference>
<evidence type="ECO:0000259" key="12">
    <source>
        <dbReference type="PROSITE" id="PS50045"/>
    </source>
</evidence>
<dbReference type="Gene3D" id="1.10.10.60">
    <property type="entry name" value="Homeodomain-like"/>
    <property type="match status" value="1"/>
</dbReference>
<evidence type="ECO:0000256" key="5">
    <source>
        <dbReference type="ARBA" id="ARBA00022797"/>
    </source>
</evidence>
<gene>
    <name evidence="15" type="ORF">CWI81_02710</name>
</gene>
<evidence type="ECO:0000256" key="7">
    <source>
        <dbReference type="ARBA" id="ARBA00023015"/>
    </source>
</evidence>
<dbReference type="InterPro" id="IPR025944">
    <property type="entry name" value="Sigma_54_int_dom_CS"/>
</dbReference>
<evidence type="ECO:0000259" key="13">
    <source>
        <dbReference type="PROSITE" id="PS50112"/>
    </source>
</evidence>
<dbReference type="PROSITE" id="PS50112">
    <property type="entry name" value="PAS"/>
    <property type="match status" value="1"/>
</dbReference>
<organism evidence="15 16">
    <name type="scientific">Idiomarina seosinensis</name>
    <dbReference type="NCBI Taxonomy" id="281739"/>
    <lineage>
        <taxon>Bacteria</taxon>
        <taxon>Pseudomonadati</taxon>
        <taxon>Pseudomonadota</taxon>
        <taxon>Gammaproteobacteria</taxon>
        <taxon>Alteromonadales</taxon>
        <taxon>Idiomarinaceae</taxon>
        <taxon>Idiomarina</taxon>
    </lineage>
</organism>
<keyword evidence="6" id="KW-0067">ATP-binding</keyword>
<dbReference type="CDD" id="cd04877">
    <property type="entry name" value="ACT_TyrR"/>
    <property type="match status" value="1"/>
</dbReference>
<feature type="domain" description="ACT" evidence="14">
    <location>
        <begin position="2"/>
        <end position="72"/>
    </location>
</feature>
<dbReference type="InterPro" id="IPR000014">
    <property type="entry name" value="PAS"/>
</dbReference>
<sequence>MRLEISCDDRLGICQDVLQILRDHEIDLRGIEVDPVGKIFLNFPELAFDDFSHLMPKIRRIPNVKDVKTIPYMPFEREHFEFDLLLSTLPDPVLSIDAKGRIDIINDAGAKLLAGANEPLKGETISQYIHGFSILRWLDNEPKEPTYEAVNIGLAEYHAQLLPIWVTAEDGNETFAGAVITCKSDPITANWQRGDNESAFTALLTEQPLVKQIIKDAQRMAELEAPLLIEGETGVGKELLAKACHYASARFDKPFLAINCAALPDNVAESELFGHGEGSLSDLSQRKTGVLEQAAGGTVLLDSVGEMSISLQAKLLRFLEDGVFRRIGEEKEVSVNVRIICTAQNHLFELVEQGRFREDLYYRLNVLVLSLPPLRERRNDVLLLAEHFIAEACKSLGRSQVKLGRASREKLRRYQWPGNIRQLENTMFRSVSMLEGDILEPQDIRLPEIQQTEDSLAVDMKETTLDEAVRHFESSILRRLYPSYPSTRQLAKRLGLSHTAVANKLREYGIGKQRKRSS</sequence>
<dbReference type="CDD" id="cd00009">
    <property type="entry name" value="AAA"/>
    <property type="match status" value="1"/>
</dbReference>
<feature type="domain" description="PAS" evidence="13">
    <location>
        <begin position="78"/>
        <end position="130"/>
    </location>
</feature>
<dbReference type="GO" id="GO:0003677">
    <property type="term" value="F:DNA binding"/>
    <property type="evidence" value="ECO:0007669"/>
    <property type="project" value="UniProtKB-KW"/>
</dbReference>
<dbReference type="EMBL" id="PIQF01000001">
    <property type="protein sequence ID" value="RUO77411.1"/>
    <property type="molecule type" value="Genomic_DNA"/>
</dbReference>
<dbReference type="Proteomes" id="UP000287908">
    <property type="component" value="Unassembled WGS sequence"/>
</dbReference>
<evidence type="ECO:0000256" key="1">
    <source>
        <dbReference type="ARBA" id="ARBA00004496"/>
    </source>
</evidence>
<dbReference type="RefSeq" id="WP_126783684.1">
    <property type="nucleotide sequence ID" value="NZ_PIQF01000001.1"/>
</dbReference>
<dbReference type="GO" id="GO:0005737">
    <property type="term" value="C:cytoplasm"/>
    <property type="evidence" value="ECO:0007669"/>
    <property type="project" value="UniProtKB-SubCell"/>
</dbReference>
<evidence type="ECO:0000256" key="4">
    <source>
        <dbReference type="ARBA" id="ARBA00022741"/>
    </source>
</evidence>
<dbReference type="SUPFAM" id="SSF55021">
    <property type="entry name" value="ACT-like"/>
    <property type="match status" value="1"/>
</dbReference>
<dbReference type="InterPro" id="IPR009057">
    <property type="entry name" value="Homeodomain-like_sf"/>
</dbReference>
<dbReference type="AlphaFoldDB" id="A0A432ZHG3"/>
<evidence type="ECO:0000256" key="11">
    <source>
        <dbReference type="ARBA" id="ARBA00029500"/>
    </source>
</evidence>
<dbReference type="SMART" id="SM00091">
    <property type="entry name" value="PAS"/>
    <property type="match status" value="1"/>
</dbReference>
<keyword evidence="2" id="KW-0963">Cytoplasm</keyword>
<keyword evidence="7" id="KW-0805">Transcription regulation</keyword>
<dbReference type="InterPro" id="IPR058031">
    <property type="entry name" value="AAA_lid_NorR"/>
</dbReference>
<dbReference type="InterPro" id="IPR035965">
    <property type="entry name" value="PAS-like_dom_sf"/>
</dbReference>
<dbReference type="Pfam" id="PF00158">
    <property type="entry name" value="Sigma54_activat"/>
    <property type="match status" value="1"/>
</dbReference>
<dbReference type="PROSITE" id="PS50045">
    <property type="entry name" value="SIGMA54_INTERACT_4"/>
    <property type="match status" value="1"/>
</dbReference>
<comment type="subcellular location">
    <subcellularLocation>
        <location evidence="1">Cytoplasm</location>
    </subcellularLocation>
</comment>
<keyword evidence="4" id="KW-0547">Nucleotide-binding</keyword>
<evidence type="ECO:0000256" key="6">
    <source>
        <dbReference type="ARBA" id="ARBA00022840"/>
    </source>
</evidence>
<name>A0A432ZHG3_9GAMM</name>
<evidence type="ECO:0000256" key="2">
    <source>
        <dbReference type="ARBA" id="ARBA00022490"/>
    </source>
</evidence>
<comment type="caution">
    <text evidence="15">The sequence shown here is derived from an EMBL/GenBank/DDBJ whole genome shotgun (WGS) entry which is preliminary data.</text>
</comment>
<dbReference type="PANTHER" id="PTHR32071:SF3">
    <property type="entry name" value="HTH-TYPE TRANSCRIPTIONAL REGULATORY PROTEIN TYRR"/>
    <property type="match status" value="1"/>
</dbReference>
<feature type="domain" description="Sigma-54 factor interaction" evidence="12">
    <location>
        <begin position="203"/>
        <end position="432"/>
    </location>
</feature>
<protein>
    <recommendedName>
        <fullName evidence="11">HTH-type transcriptional regulatory protein TyrR</fullName>
    </recommendedName>
</protein>
<evidence type="ECO:0000256" key="3">
    <source>
        <dbReference type="ARBA" id="ARBA00022491"/>
    </source>
</evidence>
<evidence type="ECO:0000313" key="15">
    <source>
        <dbReference type="EMBL" id="RUO77411.1"/>
    </source>
</evidence>
<evidence type="ECO:0000256" key="10">
    <source>
        <dbReference type="ARBA" id="ARBA00023163"/>
    </source>
</evidence>
<dbReference type="CDD" id="cd00130">
    <property type="entry name" value="PAS"/>
    <property type="match status" value="1"/>
</dbReference>
<dbReference type="Gene3D" id="3.30.450.20">
    <property type="entry name" value="PAS domain"/>
    <property type="match status" value="1"/>
</dbReference>
<dbReference type="GO" id="GO:0006355">
    <property type="term" value="P:regulation of DNA-templated transcription"/>
    <property type="evidence" value="ECO:0007669"/>
    <property type="project" value="InterPro"/>
</dbReference>
<dbReference type="Pfam" id="PF18024">
    <property type="entry name" value="HTH_50"/>
    <property type="match status" value="1"/>
</dbReference>
<reference evidence="15 16" key="1">
    <citation type="journal article" date="2011" name="Front. Microbiol.">
        <title>Genomic signatures of strain selection and enhancement in Bacillus atrophaeus var. globigii, a historical biowarfare simulant.</title>
        <authorList>
            <person name="Gibbons H.S."/>
            <person name="Broomall S.M."/>
            <person name="McNew L.A."/>
            <person name="Daligault H."/>
            <person name="Chapman C."/>
            <person name="Bruce D."/>
            <person name="Karavis M."/>
            <person name="Krepps M."/>
            <person name="McGregor P.A."/>
            <person name="Hong C."/>
            <person name="Park K.H."/>
            <person name="Akmal A."/>
            <person name="Feldman A."/>
            <person name="Lin J.S."/>
            <person name="Chang W.E."/>
            <person name="Higgs B.W."/>
            <person name="Demirev P."/>
            <person name="Lindquist J."/>
            <person name="Liem A."/>
            <person name="Fochler E."/>
            <person name="Read T.D."/>
            <person name="Tapia R."/>
            <person name="Johnson S."/>
            <person name="Bishop-Lilly K.A."/>
            <person name="Detter C."/>
            <person name="Han C."/>
            <person name="Sozhamannan S."/>
            <person name="Rosenzweig C.N."/>
            <person name="Skowronski E.W."/>
        </authorList>
    </citation>
    <scope>NUCLEOTIDE SEQUENCE [LARGE SCALE GENOMIC DNA]</scope>
    <source>
        <strain evidence="15 16">CL-SP19</strain>
    </source>
</reference>
<dbReference type="InterPro" id="IPR027417">
    <property type="entry name" value="P-loop_NTPase"/>
</dbReference>
<evidence type="ECO:0000256" key="9">
    <source>
        <dbReference type="ARBA" id="ARBA00023159"/>
    </source>
</evidence>
<evidence type="ECO:0000313" key="16">
    <source>
        <dbReference type="Proteomes" id="UP000287908"/>
    </source>
</evidence>
<keyword evidence="10" id="KW-0804">Transcription</keyword>
<dbReference type="NCBIfam" id="TIGR04381">
    <property type="entry name" value="HTH_TypR"/>
    <property type="match status" value="1"/>
</dbReference>
<keyword evidence="8" id="KW-0238">DNA-binding</keyword>
<evidence type="ECO:0000256" key="8">
    <source>
        <dbReference type="ARBA" id="ARBA00023125"/>
    </source>
</evidence>
<dbReference type="PROSITE" id="PS51671">
    <property type="entry name" value="ACT"/>
    <property type="match status" value="1"/>
</dbReference>
<dbReference type="SUPFAM" id="SSF52540">
    <property type="entry name" value="P-loop containing nucleoside triphosphate hydrolases"/>
    <property type="match status" value="1"/>
</dbReference>
<dbReference type="SUPFAM" id="SSF55785">
    <property type="entry name" value="PYP-like sensor domain (PAS domain)"/>
    <property type="match status" value="1"/>
</dbReference>
<keyword evidence="16" id="KW-1185">Reference proteome</keyword>
<proteinExistence type="predicted"/>
<dbReference type="PROSITE" id="PS00688">
    <property type="entry name" value="SIGMA54_INTERACT_3"/>
    <property type="match status" value="1"/>
</dbReference>
<dbReference type="PROSITE" id="PS00675">
    <property type="entry name" value="SIGMA54_INTERACT_1"/>
    <property type="match status" value="1"/>
</dbReference>
<dbReference type="FunFam" id="3.40.50.300:FF:000006">
    <property type="entry name" value="DNA-binding transcriptional regulator NtrC"/>
    <property type="match status" value="1"/>
</dbReference>
<dbReference type="InterPro" id="IPR002078">
    <property type="entry name" value="Sigma_54_int"/>
</dbReference>
<evidence type="ECO:0000259" key="14">
    <source>
        <dbReference type="PROSITE" id="PS51671"/>
    </source>
</evidence>
<dbReference type="NCBIfam" id="NF008085">
    <property type="entry name" value="PRK10820.1"/>
    <property type="match status" value="1"/>
</dbReference>
<keyword evidence="9" id="KW-0010">Activator</keyword>
<keyword evidence="3" id="KW-0678">Repressor</keyword>
<dbReference type="Pfam" id="PF25601">
    <property type="entry name" value="AAA_lid_14"/>
    <property type="match status" value="1"/>
</dbReference>
<dbReference type="InterPro" id="IPR002912">
    <property type="entry name" value="ACT_dom"/>
</dbReference>
<dbReference type="InterPro" id="IPR030828">
    <property type="entry name" value="HTH_TyrR"/>
</dbReference>
<dbReference type="InterPro" id="IPR025662">
    <property type="entry name" value="Sigma_54_int_dom_ATP-bd_1"/>
</dbReference>
<dbReference type="SUPFAM" id="SSF46689">
    <property type="entry name" value="Homeodomain-like"/>
    <property type="match status" value="1"/>
</dbReference>
<dbReference type="OrthoDB" id="9804019at2"/>
<accession>A0A432ZHG3</accession>
<dbReference type="GO" id="GO:0005524">
    <property type="term" value="F:ATP binding"/>
    <property type="evidence" value="ECO:0007669"/>
    <property type="project" value="UniProtKB-KW"/>
</dbReference>
<dbReference type="SMART" id="SM00382">
    <property type="entry name" value="AAA"/>
    <property type="match status" value="1"/>
</dbReference>